<evidence type="ECO:0000313" key="5">
    <source>
        <dbReference type="EMBL" id="THH02451.1"/>
    </source>
</evidence>
<keyword evidence="6" id="KW-1185">Reference proteome</keyword>
<dbReference type="InterPro" id="IPR002110">
    <property type="entry name" value="Ankyrin_rpt"/>
</dbReference>
<dbReference type="Pfam" id="PF00023">
    <property type="entry name" value="Ank"/>
    <property type="match status" value="1"/>
</dbReference>
<name>A0A4S4KVQ7_9APHY</name>
<evidence type="ECO:0000256" key="1">
    <source>
        <dbReference type="ARBA" id="ARBA00022737"/>
    </source>
</evidence>
<feature type="region of interest" description="Disordered" evidence="4">
    <location>
        <begin position="14"/>
        <end position="86"/>
    </location>
</feature>
<feature type="repeat" description="ANK" evidence="3">
    <location>
        <begin position="214"/>
        <end position="246"/>
    </location>
</feature>
<dbReference type="EMBL" id="SGPJ01000006">
    <property type="protein sequence ID" value="THH02451.1"/>
    <property type="molecule type" value="Genomic_DNA"/>
</dbReference>
<reference evidence="5 6" key="1">
    <citation type="submission" date="2019-02" db="EMBL/GenBank/DDBJ databases">
        <title>Genome sequencing of the rare red list fungi Phlebia centrifuga.</title>
        <authorList>
            <person name="Buettner E."/>
            <person name="Kellner H."/>
        </authorList>
    </citation>
    <scope>NUCLEOTIDE SEQUENCE [LARGE SCALE GENOMIC DNA]</scope>
    <source>
        <strain evidence="5 6">DSM 108282</strain>
    </source>
</reference>
<dbReference type="PROSITE" id="PS50297">
    <property type="entry name" value="ANK_REP_REGION"/>
    <property type="match status" value="3"/>
</dbReference>
<dbReference type="PANTHER" id="PTHR24198:SF165">
    <property type="entry name" value="ANKYRIN REPEAT-CONTAINING PROTEIN-RELATED"/>
    <property type="match status" value="1"/>
</dbReference>
<dbReference type="SMART" id="SM00248">
    <property type="entry name" value="ANK"/>
    <property type="match status" value="3"/>
</dbReference>
<keyword evidence="1" id="KW-0677">Repeat</keyword>
<keyword evidence="2 3" id="KW-0040">ANK repeat</keyword>
<accession>A0A4S4KVQ7</accession>
<comment type="caution">
    <text evidence="5">The sequence shown here is derived from an EMBL/GenBank/DDBJ whole genome shotgun (WGS) entry which is preliminary data.</text>
</comment>
<dbReference type="InterPro" id="IPR036770">
    <property type="entry name" value="Ankyrin_rpt-contain_sf"/>
</dbReference>
<feature type="repeat" description="ANK" evidence="3">
    <location>
        <begin position="181"/>
        <end position="213"/>
    </location>
</feature>
<protein>
    <submittedName>
        <fullName evidence="5">Uncharacterized protein</fullName>
    </submittedName>
</protein>
<feature type="compositionally biased region" description="Low complexity" evidence="4">
    <location>
        <begin position="14"/>
        <end position="23"/>
    </location>
</feature>
<feature type="repeat" description="ANK" evidence="3">
    <location>
        <begin position="147"/>
        <end position="169"/>
    </location>
</feature>
<evidence type="ECO:0000256" key="4">
    <source>
        <dbReference type="SAM" id="MobiDB-lite"/>
    </source>
</evidence>
<sequence length="272" mass="29166">MSVDHYLGTIEEVSSAVQSSASSPNPLMHDEDSEEEEFVYPGASDVSAESPVQPDALVHQLPEQLSEPDIDEVLPATPGEDSDETGVIIPVPQTVLTKSHPSPAQLESLQAAASSGDLTLLKNLFRTALQTGEIEPFALANDASTRTGLTALHAAASRGYLDIVRWLVEECGAIPDIEDKEGETALHKAALHGHLSIVTYLLADRADVQAQDADGWTALHNACSKGYLDIVRWLCEQGSAAAEFNGMPGVDIRSKGGWTPLSEYILSQYHHC</sequence>
<dbReference type="Gene3D" id="1.25.40.20">
    <property type="entry name" value="Ankyrin repeat-containing domain"/>
    <property type="match status" value="1"/>
</dbReference>
<dbReference type="Pfam" id="PF12796">
    <property type="entry name" value="Ank_2"/>
    <property type="match status" value="1"/>
</dbReference>
<dbReference type="PROSITE" id="PS50088">
    <property type="entry name" value="ANK_REPEAT"/>
    <property type="match status" value="3"/>
</dbReference>
<dbReference type="PRINTS" id="PR01415">
    <property type="entry name" value="ANKYRIN"/>
</dbReference>
<dbReference type="Proteomes" id="UP000309038">
    <property type="component" value="Unassembled WGS sequence"/>
</dbReference>
<gene>
    <name evidence="5" type="ORF">EW026_g466</name>
</gene>
<organism evidence="5 6">
    <name type="scientific">Hermanssonia centrifuga</name>
    <dbReference type="NCBI Taxonomy" id="98765"/>
    <lineage>
        <taxon>Eukaryota</taxon>
        <taxon>Fungi</taxon>
        <taxon>Dikarya</taxon>
        <taxon>Basidiomycota</taxon>
        <taxon>Agaricomycotina</taxon>
        <taxon>Agaricomycetes</taxon>
        <taxon>Polyporales</taxon>
        <taxon>Meruliaceae</taxon>
        <taxon>Hermanssonia</taxon>
    </lineage>
</organism>
<proteinExistence type="predicted"/>
<dbReference type="PANTHER" id="PTHR24198">
    <property type="entry name" value="ANKYRIN REPEAT AND PROTEIN KINASE DOMAIN-CONTAINING PROTEIN"/>
    <property type="match status" value="1"/>
</dbReference>
<evidence type="ECO:0000313" key="6">
    <source>
        <dbReference type="Proteomes" id="UP000309038"/>
    </source>
</evidence>
<dbReference type="SUPFAM" id="SSF48403">
    <property type="entry name" value="Ankyrin repeat"/>
    <property type="match status" value="1"/>
</dbReference>
<evidence type="ECO:0000256" key="2">
    <source>
        <dbReference type="ARBA" id="ARBA00023043"/>
    </source>
</evidence>
<evidence type="ECO:0000256" key="3">
    <source>
        <dbReference type="PROSITE-ProRule" id="PRU00023"/>
    </source>
</evidence>
<dbReference type="AlphaFoldDB" id="A0A4S4KVQ7"/>